<keyword evidence="2" id="KW-1185">Reference proteome</keyword>
<reference evidence="1 2" key="1">
    <citation type="submission" date="2019-08" db="EMBL/GenBank/DDBJ databases">
        <authorList>
            <person name="Herpell B J."/>
        </authorList>
    </citation>
    <scope>NUCLEOTIDE SEQUENCE [LARGE SCALE GENOMIC DNA]</scope>
    <source>
        <strain evidence="2">Msb3</strain>
        <plasmid evidence="1 2">pII</plasmid>
    </source>
</reference>
<dbReference type="AlphaFoldDB" id="A0A5Q4Z2T8"/>
<protein>
    <submittedName>
        <fullName evidence="1">Uncharacterized protein</fullName>
    </submittedName>
</protein>
<keyword evidence="1" id="KW-0614">Plasmid</keyword>
<gene>
    <name evidence="1" type="ORF">PDMSB3_0080</name>
</gene>
<proteinExistence type="predicted"/>
<geneLocation type="plasmid" evidence="1 2">
    <name>pII</name>
</geneLocation>
<evidence type="ECO:0000313" key="2">
    <source>
        <dbReference type="Proteomes" id="UP000325811"/>
    </source>
</evidence>
<organism evidence="1 2">
    <name type="scientific">Paraburkholderia dioscoreae</name>
    <dbReference type="NCBI Taxonomy" id="2604047"/>
    <lineage>
        <taxon>Bacteria</taxon>
        <taxon>Pseudomonadati</taxon>
        <taxon>Pseudomonadota</taxon>
        <taxon>Betaproteobacteria</taxon>
        <taxon>Burkholderiales</taxon>
        <taxon>Burkholderiaceae</taxon>
        <taxon>Paraburkholderia</taxon>
    </lineage>
</organism>
<accession>A0A5Q4Z2T8</accession>
<dbReference type="KEGG" id="pdio:PDMSB3_0080.3"/>
<name>A0A5Q4Z2T8_9BURK</name>
<sequence length="96" mass="11154">MAFQDKFRALMFGIPAGVQTIEIDGEKALALMDAPLELEEALRRWLQSRPELVREDSPQYALRIDSRERTAIPWDVWEEFLDWMQLTLAAAFNKAD</sequence>
<dbReference type="EMBL" id="LR699556">
    <property type="protein sequence ID" value="VVD31204.1"/>
    <property type="molecule type" value="Genomic_DNA"/>
</dbReference>
<dbReference type="Proteomes" id="UP000325811">
    <property type="component" value="Plasmid pII"/>
</dbReference>
<evidence type="ECO:0000313" key="1">
    <source>
        <dbReference type="EMBL" id="VVD31204.1"/>
    </source>
</evidence>